<dbReference type="InterPro" id="IPR003599">
    <property type="entry name" value="Ig_sub"/>
</dbReference>
<dbReference type="SUPFAM" id="SSF48726">
    <property type="entry name" value="Immunoglobulin"/>
    <property type="match status" value="1"/>
</dbReference>
<feature type="region of interest" description="Disordered" evidence="1">
    <location>
        <begin position="150"/>
        <end position="170"/>
    </location>
</feature>
<dbReference type="InterPro" id="IPR013783">
    <property type="entry name" value="Ig-like_fold"/>
</dbReference>
<evidence type="ECO:0000259" key="2">
    <source>
        <dbReference type="PROSITE" id="PS50835"/>
    </source>
</evidence>
<dbReference type="InterPro" id="IPR036179">
    <property type="entry name" value="Ig-like_dom_sf"/>
</dbReference>
<dbReference type="Gene3D" id="2.60.40.10">
    <property type="entry name" value="Immunoglobulins"/>
    <property type="match status" value="1"/>
</dbReference>
<sequence length="170" mass="19356">LCRGSHLLVKRQSFDQNELRILPEGPQHKPVGKNFLLTCKANVKNPELVRDLKWIYTEEKPGDAAIMLFIKHLREEESGLYTCEGIYANNEKMTAQVQISTYIGITWDDAPEEQNAVIYTDYKIRCVVRASPTATIDWLKESLIISTEHGNGPTREWRVARKARPSSQGA</sequence>
<proteinExistence type="predicted"/>
<reference evidence="3 4" key="1">
    <citation type="journal article" date="2018" name="Nat. Ecol. Evol.">
        <title>Genomic signatures of mitonuclear coevolution across populations of Tigriopus californicus.</title>
        <authorList>
            <person name="Barreto F.S."/>
            <person name="Watson E.T."/>
            <person name="Lima T.G."/>
            <person name="Willett C.S."/>
            <person name="Edmands S."/>
            <person name="Li W."/>
            <person name="Burton R.S."/>
        </authorList>
    </citation>
    <scope>NUCLEOTIDE SEQUENCE [LARGE SCALE GENOMIC DNA]</scope>
    <source>
        <strain evidence="3 4">San Diego</strain>
    </source>
</reference>
<feature type="domain" description="Ig-like" evidence="2">
    <location>
        <begin position="32"/>
        <end position="100"/>
    </location>
</feature>
<organism evidence="3 4">
    <name type="scientific">Tigriopus californicus</name>
    <name type="common">Marine copepod</name>
    <dbReference type="NCBI Taxonomy" id="6832"/>
    <lineage>
        <taxon>Eukaryota</taxon>
        <taxon>Metazoa</taxon>
        <taxon>Ecdysozoa</taxon>
        <taxon>Arthropoda</taxon>
        <taxon>Crustacea</taxon>
        <taxon>Multicrustacea</taxon>
        <taxon>Hexanauplia</taxon>
        <taxon>Copepoda</taxon>
        <taxon>Harpacticoida</taxon>
        <taxon>Harpacticidae</taxon>
        <taxon>Tigriopus</taxon>
    </lineage>
</organism>
<dbReference type="STRING" id="6832.A0A553P2Y1"/>
<dbReference type="EMBL" id="VCGU01000008">
    <property type="protein sequence ID" value="TRY72000.1"/>
    <property type="molecule type" value="Genomic_DNA"/>
</dbReference>
<evidence type="ECO:0000256" key="1">
    <source>
        <dbReference type="SAM" id="MobiDB-lite"/>
    </source>
</evidence>
<protein>
    <recommendedName>
        <fullName evidence="2">Ig-like domain-containing protein</fullName>
    </recommendedName>
</protein>
<dbReference type="InterPro" id="IPR007110">
    <property type="entry name" value="Ig-like_dom"/>
</dbReference>
<dbReference type="PROSITE" id="PS50835">
    <property type="entry name" value="IG_LIKE"/>
    <property type="match status" value="1"/>
</dbReference>
<dbReference type="SMART" id="SM00409">
    <property type="entry name" value="IG"/>
    <property type="match status" value="1"/>
</dbReference>
<comment type="caution">
    <text evidence="3">The sequence shown here is derived from an EMBL/GenBank/DDBJ whole genome shotgun (WGS) entry which is preliminary data.</text>
</comment>
<dbReference type="Proteomes" id="UP000318571">
    <property type="component" value="Chromosome 7"/>
</dbReference>
<name>A0A553P2Y1_TIGCA</name>
<accession>A0A553P2Y1</accession>
<evidence type="ECO:0000313" key="4">
    <source>
        <dbReference type="Proteomes" id="UP000318571"/>
    </source>
</evidence>
<keyword evidence="4" id="KW-1185">Reference proteome</keyword>
<dbReference type="AlphaFoldDB" id="A0A553P2Y1"/>
<gene>
    <name evidence="3" type="ORF">TCAL_16236</name>
</gene>
<feature type="non-terminal residue" evidence="3">
    <location>
        <position position="1"/>
    </location>
</feature>
<evidence type="ECO:0000313" key="3">
    <source>
        <dbReference type="EMBL" id="TRY72000.1"/>
    </source>
</evidence>
<feature type="non-terminal residue" evidence="3">
    <location>
        <position position="170"/>
    </location>
</feature>